<dbReference type="GO" id="GO:0046872">
    <property type="term" value="F:metal ion binding"/>
    <property type="evidence" value="ECO:0007669"/>
    <property type="project" value="UniProtKB-KW"/>
</dbReference>
<dbReference type="SUPFAM" id="SSF51412">
    <property type="entry name" value="Inosine monophosphate dehydrogenase (IMPDH)"/>
    <property type="match status" value="1"/>
</dbReference>
<feature type="binding site" description="in other chain" evidence="6">
    <location>
        <position position="330"/>
    </location>
    <ligand>
        <name>K(+)</name>
        <dbReference type="ChEBI" id="CHEBI:29103"/>
        <note>ligand shared between two tetrameric partners</note>
    </ligand>
</feature>
<dbReference type="PANTHER" id="PTHR11911:SF111">
    <property type="entry name" value="INOSINE-5'-MONOPHOSPHATE DEHYDROGENASE"/>
    <property type="match status" value="1"/>
</dbReference>
<evidence type="ECO:0000256" key="7">
    <source>
        <dbReference type="PROSITE-ProRule" id="PRU00703"/>
    </source>
</evidence>
<reference evidence="9 10" key="1">
    <citation type="journal article" date="2015" name="Nature">
        <title>rRNA introns, odd ribosomes, and small enigmatic genomes across a large radiation of phyla.</title>
        <authorList>
            <person name="Brown C.T."/>
            <person name="Hug L.A."/>
            <person name="Thomas B.C."/>
            <person name="Sharon I."/>
            <person name="Castelle C.J."/>
            <person name="Singh A."/>
            <person name="Wilkins M.J."/>
            <person name="Williams K.H."/>
            <person name="Banfield J.F."/>
        </authorList>
    </citation>
    <scope>NUCLEOTIDE SEQUENCE [LARGE SCALE GENOMIC DNA]</scope>
</reference>
<dbReference type="Pfam" id="PF00478">
    <property type="entry name" value="IMPDH"/>
    <property type="match status" value="1"/>
</dbReference>
<feature type="binding site" evidence="5">
    <location>
        <begin position="273"/>
        <end position="275"/>
    </location>
    <ligand>
        <name>NAD(+)</name>
        <dbReference type="ChEBI" id="CHEBI:57540"/>
    </ligand>
</feature>
<evidence type="ECO:0000256" key="5">
    <source>
        <dbReference type="PIRSR" id="PIRSR000130-3"/>
    </source>
</evidence>
<feature type="domain" description="CBS" evidence="8">
    <location>
        <begin position="114"/>
        <end position="170"/>
    </location>
</feature>
<comment type="caution">
    <text evidence="9">The sequence shown here is derived from an EMBL/GenBank/DDBJ whole genome shotgun (WGS) entry which is preliminary data.</text>
</comment>
<evidence type="ECO:0000256" key="2">
    <source>
        <dbReference type="ARBA" id="ARBA00022723"/>
    </source>
</evidence>
<feature type="binding site" evidence="5">
    <location>
        <begin position="323"/>
        <end position="325"/>
    </location>
    <ligand>
        <name>NAD(+)</name>
        <dbReference type="ChEBI" id="CHEBI:57540"/>
    </ligand>
</feature>
<dbReference type="SMART" id="SM00116">
    <property type="entry name" value="CBS"/>
    <property type="match status" value="2"/>
</dbReference>
<keyword evidence="5" id="KW-0520">NAD</keyword>
<feature type="binding site" description="in other chain" evidence="6">
    <location>
        <position position="327"/>
    </location>
    <ligand>
        <name>K(+)</name>
        <dbReference type="ChEBI" id="CHEBI:29103"/>
        <note>ligand shared between two tetrameric partners</note>
    </ligand>
</feature>
<dbReference type="SUPFAM" id="SSF54631">
    <property type="entry name" value="CBS-domain pair"/>
    <property type="match status" value="1"/>
</dbReference>
<dbReference type="InterPro" id="IPR046342">
    <property type="entry name" value="CBS_dom_sf"/>
</dbReference>
<dbReference type="PROSITE" id="PS51371">
    <property type="entry name" value="CBS"/>
    <property type="match status" value="2"/>
</dbReference>
<evidence type="ECO:0000256" key="6">
    <source>
        <dbReference type="PIRSR" id="PIRSR000130-4"/>
    </source>
</evidence>
<proteinExistence type="inferred from homology"/>
<evidence type="ECO:0000256" key="4">
    <source>
        <dbReference type="ARBA" id="ARBA00023122"/>
    </source>
</evidence>
<dbReference type="PANTHER" id="PTHR11911">
    <property type="entry name" value="INOSINE-5-MONOPHOSPHATE DEHYDROGENASE RELATED"/>
    <property type="match status" value="1"/>
</dbReference>
<dbReference type="InterPro" id="IPR000644">
    <property type="entry name" value="CBS_dom"/>
</dbReference>
<feature type="domain" description="CBS" evidence="8">
    <location>
        <begin position="174"/>
        <end position="232"/>
    </location>
</feature>
<evidence type="ECO:0000313" key="9">
    <source>
        <dbReference type="EMBL" id="KKU77095.1"/>
    </source>
</evidence>
<evidence type="ECO:0000256" key="3">
    <source>
        <dbReference type="ARBA" id="ARBA00023002"/>
    </source>
</evidence>
<dbReference type="CDD" id="cd00381">
    <property type="entry name" value="IMPDH"/>
    <property type="match status" value="1"/>
</dbReference>
<dbReference type="GO" id="GO:0003938">
    <property type="term" value="F:IMP dehydrogenase activity"/>
    <property type="evidence" value="ECO:0007669"/>
    <property type="project" value="InterPro"/>
</dbReference>
<keyword evidence="6" id="KW-0630">Potassium</keyword>
<dbReference type="CDD" id="cd04601">
    <property type="entry name" value="CBS_pair_IMPDH"/>
    <property type="match status" value="1"/>
</dbReference>
<dbReference type="AlphaFoldDB" id="A0A0G1W472"/>
<evidence type="ECO:0000256" key="1">
    <source>
        <dbReference type="ARBA" id="ARBA00005502"/>
    </source>
</evidence>
<dbReference type="Pfam" id="PF00571">
    <property type="entry name" value="CBS"/>
    <property type="match status" value="2"/>
</dbReference>
<keyword evidence="3" id="KW-0560">Oxidoreductase</keyword>
<keyword evidence="2" id="KW-0479">Metal-binding</keyword>
<dbReference type="InterPro" id="IPR005990">
    <property type="entry name" value="IMP_DH"/>
</dbReference>
<feature type="binding site" description="in other chain" evidence="6">
    <location>
        <position position="325"/>
    </location>
    <ligand>
        <name>K(+)</name>
        <dbReference type="ChEBI" id="CHEBI:29103"/>
        <note>ligand shared between two tetrameric partners</note>
    </ligand>
</feature>
<organism evidence="9 10">
    <name type="scientific">Candidatus Giovannonibacteria bacterium GW2011_GWB1_47_6b</name>
    <dbReference type="NCBI Taxonomy" id="1618655"/>
    <lineage>
        <taxon>Bacteria</taxon>
        <taxon>Candidatus Giovannoniibacteriota</taxon>
    </lineage>
</organism>
<dbReference type="SMART" id="SM01240">
    <property type="entry name" value="IMPDH"/>
    <property type="match status" value="1"/>
</dbReference>
<gene>
    <name evidence="9" type="ORF">UY02_C0007G0031</name>
</gene>
<evidence type="ECO:0000259" key="8">
    <source>
        <dbReference type="PROSITE" id="PS51371"/>
    </source>
</evidence>
<protein>
    <submittedName>
        <fullName evidence="9">Inosine-5'-monophosphate dehydrogenase</fullName>
    </submittedName>
</protein>
<dbReference type="InterPro" id="IPR013785">
    <property type="entry name" value="Aldolase_TIM"/>
</dbReference>
<keyword evidence="4 7" id="KW-0129">CBS domain</keyword>
<evidence type="ECO:0000313" key="10">
    <source>
        <dbReference type="Proteomes" id="UP000034682"/>
    </source>
</evidence>
<sequence length="494" mass="54800">MKCSLAPHEQEFVNAYLASKGLPIGINVTFGDLALPERYSDIRSRAEVQDFSVNLTPELRLETPVISANMESVTGVRLAVALEREGGLAIIPQMLSLDERLEMLERIGRAESALIDNPLTIPPHKTLREAKCLMNKFGIYSLVVIDKKKSPIGILSTRDWKYETDDEKMVGQLMGGRRVLYVAPRDISFVEAAKILRRQRIEKLPLVDRKERLIGLLTAHGLFYKHHYPRATRDEKGRFWKVGSIGVGREFTKRHLFEVEEQVKKGIRLLLIDTARAFSVNTQEAVRRVKERFPKLPLMVGNVSTPEGAKFLFECGADIVKVGQGPGEACRTREVGVGIPQISAIAKCAAIARLYKKAVVGDGGLKNSGDIVKALIAGADAVMLGAMLVSTEESAAQAFLNQNGIKVKIYEGSASFAAQQRRLNRSSLDRMRRPEGVAREVPVTGTVKERTEDILDGLRSAMSYFGVRSIRELCENARFELQTQAGLIEGTKKK</sequence>
<dbReference type="PIRSF" id="PIRSF000130">
    <property type="entry name" value="IMPDH"/>
    <property type="match status" value="1"/>
</dbReference>
<dbReference type="FunFam" id="3.20.20.70:FF:000424">
    <property type="entry name" value="Inosine-5'-monophosphate dehydrogenase 2"/>
    <property type="match status" value="1"/>
</dbReference>
<comment type="similarity">
    <text evidence="1">Belongs to the IMPDH/GMPR family.</text>
</comment>
<dbReference type="GO" id="GO:0006183">
    <property type="term" value="P:GTP biosynthetic process"/>
    <property type="evidence" value="ECO:0007669"/>
    <property type="project" value="TreeGrafter"/>
</dbReference>
<dbReference type="Gene3D" id="3.20.20.70">
    <property type="entry name" value="Aldolase class I"/>
    <property type="match status" value="1"/>
</dbReference>
<dbReference type="EMBL" id="LCOK01000007">
    <property type="protein sequence ID" value="KKU77095.1"/>
    <property type="molecule type" value="Genomic_DNA"/>
</dbReference>
<name>A0A0G1W472_9BACT</name>
<accession>A0A0G1W472</accession>
<dbReference type="InterPro" id="IPR001093">
    <property type="entry name" value="IMP_DH_GMPRt"/>
</dbReference>
<dbReference type="Proteomes" id="UP000034682">
    <property type="component" value="Unassembled WGS sequence"/>
</dbReference>